<dbReference type="EMBL" id="OZ026884">
    <property type="protein sequence ID" value="CAL1240583.1"/>
    <property type="molecule type" value="Genomic_DNA"/>
</dbReference>
<proteinExistence type="inferred from homology"/>
<comment type="similarity">
    <text evidence="4 7">Belongs to the glucosamine/galactosamine-6-phosphate isomerase family. 6-phosphogluconolactonase subfamily.</text>
</comment>
<evidence type="ECO:0000256" key="7">
    <source>
        <dbReference type="RuleBase" id="RU365095"/>
    </source>
</evidence>
<evidence type="ECO:0000313" key="9">
    <source>
        <dbReference type="EMBL" id="CAL1240583.1"/>
    </source>
</evidence>
<evidence type="ECO:0000313" key="10">
    <source>
        <dbReference type="Proteomes" id="UP001497493"/>
    </source>
</evidence>
<comment type="catalytic activity">
    <reaction evidence="1 7">
        <text>6-phospho-D-glucono-1,5-lactone + H2O = 6-phospho-D-gluconate + H(+)</text>
        <dbReference type="Rhea" id="RHEA:12556"/>
        <dbReference type="ChEBI" id="CHEBI:15377"/>
        <dbReference type="ChEBI" id="CHEBI:15378"/>
        <dbReference type="ChEBI" id="CHEBI:57955"/>
        <dbReference type="ChEBI" id="CHEBI:58759"/>
        <dbReference type="EC" id="3.1.1.31"/>
    </reaction>
</comment>
<gene>
    <name evidence="7 9" type="primary">pgl</name>
    <name evidence="9" type="ORF">MECH1_V1_1807</name>
</gene>
<dbReference type="PANTHER" id="PTHR11054:SF0">
    <property type="entry name" value="6-PHOSPHOGLUCONOLACTONASE"/>
    <property type="match status" value="1"/>
</dbReference>
<sequence>MARKLCIAATPDDLAREAAERFVAAAQTAIAARGSFAVALSGGSTPQRLFTLLTQAPYTQGVDWSRVRVFFADERFVPPHHPDSNFRLARETLLDHVPVVPDNVFSMPTEGATPEQCAAAYGATLAAVFGAPLPHFDLVLLGMGPDGHTASLFPGRPDYPGAVAAVHDSPKPPPLRLTLTLAAINRAREIHFLVTGADKADALRAVFEDDATLPATRVAADSGSTLWLVDRAAGRWVEAFASARRGD</sequence>
<protein>
    <recommendedName>
        <fullName evidence="6 7">6-phosphogluconolactonase</fullName>
        <shortName evidence="7">6PGL</shortName>
        <ecNumber evidence="5 7">3.1.1.31</ecNumber>
    </recommendedName>
</protein>
<evidence type="ECO:0000256" key="2">
    <source>
        <dbReference type="ARBA" id="ARBA00002681"/>
    </source>
</evidence>
<evidence type="ECO:0000256" key="3">
    <source>
        <dbReference type="ARBA" id="ARBA00004961"/>
    </source>
</evidence>
<organism evidence="9 10">
    <name type="scientific">Candidatus Methylocalor cossyra</name>
    <dbReference type="NCBI Taxonomy" id="3108543"/>
    <lineage>
        <taxon>Bacteria</taxon>
        <taxon>Pseudomonadati</taxon>
        <taxon>Pseudomonadota</taxon>
        <taxon>Gammaproteobacteria</taxon>
        <taxon>Methylococcales</taxon>
        <taxon>Methylococcaceae</taxon>
        <taxon>Candidatus Methylocalor</taxon>
    </lineage>
</organism>
<feature type="domain" description="Glucosamine/galactosamine-6-phosphate isomerase" evidence="8">
    <location>
        <begin position="10"/>
        <end position="227"/>
    </location>
</feature>
<dbReference type="Gene3D" id="3.40.50.1360">
    <property type="match status" value="1"/>
</dbReference>
<evidence type="ECO:0000256" key="4">
    <source>
        <dbReference type="ARBA" id="ARBA00010662"/>
    </source>
</evidence>
<dbReference type="SUPFAM" id="SSF100950">
    <property type="entry name" value="NagB/RpiA/CoA transferase-like"/>
    <property type="match status" value="1"/>
</dbReference>
<dbReference type="NCBIfam" id="TIGR01198">
    <property type="entry name" value="pgl"/>
    <property type="match status" value="1"/>
</dbReference>
<name>A0ABM9NIZ5_9GAMM</name>
<dbReference type="PANTHER" id="PTHR11054">
    <property type="entry name" value="6-PHOSPHOGLUCONOLACTONASE"/>
    <property type="match status" value="1"/>
</dbReference>
<dbReference type="InterPro" id="IPR037171">
    <property type="entry name" value="NagB/RpiA_transferase-like"/>
</dbReference>
<dbReference type="EC" id="3.1.1.31" evidence="5 7"/>
<comment type="pathway">
    <text evidence="3 7">Carbohydrate degradation; pentose phosphate pathway; D-ribulose 5-phosphate from D-glucose 6-phosphate (oxidative stage): step 2/3.</text>
</comment>
<accession>A0ABM9NIZ5</accession>
<dbReference type="CDD" id="cd01400">
    <property type="entry name" value="6PGL"/>
    <property type="match status" value="1"/>
</dbReference>
<dbReference type="GO" id="GO:0017057">
    <property type="term" value="F:6-phosphogluconolactonase activity"/>
    <property type="evidence" value="ECO:0007669"/>
    <property type="project" value="UniProtKB-EC"/>
</dbReference>
<dbReference type="InterPro" id="IPR006148">
    <property type="entry name" value="Glc/Gal-6P_isomerase"/>
</dbReference>
<dbReference type="InterPro" id="IPR039104">
    <property type="entry name" value="6PGL"/>
</dbReference>
<reference evidence="9 10" key="1">
    <citation type="submission" date="2024-04" db="EMBL/GenBank/DDBJ databases">
        <authorList>
            <person name="Cremers G."/>
        </authorList>
    </citation>
    <scope>NUCLEOTIDE SEQUENCE [LARGE SCALE GENOMIC DNA]</scope>
    <source>
        <strain evidence="9">MeCH1-AG</strain>
    </source>
</reference>
<keyword evidence="7 9" id="KW-0378">Hydrolase</keyword>
<evidence type="ECO:0000256" key="1">
    <source>
        <dbReference type="ARBA" id="ARBA00000832"/>
    </source>
</evidence>
<evidence type="ECO:0000256" key="5">
    <source>
        <dbReference type="ARBA" id="ARBA00013198"/>
    </source>
</evidence>
<dbReference type="RefSeq" id="WP_348757176.1">
    <property type="nucleotide sequence ID" value="NZ_OZ026884.1"/>
</dbReference>
<evidence type="ECO:0000256" key="6">
    <source>
        <dbReference type="ARBA" id="ARBA00020337"/>
    </source>
</evidence>
<evidence type="ECO:0000259" key="8">
    <source>
        <dbReference type="Pfam" id="PF01182"/>
    </source>
</evidence>
<comment type="function">
    <text evidence="2 7">Hydrolysis of 6-phosphogluconolactone to 6-phosphogluconate.</text>
</comment>
<dbReference type="Pfam" id="PF01182">
    <property type="entry name" value="Glucosamine_iso"/>
    <property type="match status" value="1"/>
</dbReference>
<dbReference type="InterPro" id="IPR005900">
    <property type="entry name" value="6-phosphogluconolactonase_DevB"/>
</dbReference>
<dbReference type="Proteomes" id="UP001497493">
    <property type="component" value="Chromosome"/>
</dbReference>
<keyword evidence="10" id="KW-1185">Reference proteome</keyword>